<dbReference type="EC" id="1.1.1.1" evidence="3"/>
<evidence type="ECO:0000313" key="12">
    <source>
        <dbReference type="Proteomes" id="UP001432062"/>
    </source>
</evidence>
<feature type="domain" description="Enoyl reductase (ER)" evidence="10">
    <location>
        <begin position="10"/>
        <end position="343"/>
    </location>
</feature>
<comment type="catalytic activity">
    <reaction evidence="7">
        <text>a secondary alcohol + NAD(+) = a ketone + NADH + H(+)</text>
        <dbReference type="Rhea" id="RHEA:10740"/>
        <dbReference type="ChEBI" id="CHEBI:15378"/>
        <dbReference type="ChEBI" id="CHEBI:17087"/>
        <dbReference type="ChEBI" id="CHEBI:35681"/>
        <dbReference type="ChEBI" id="CHEBI:57540"/>
        <dbReference type="ChEBI" id="CHEBI:57945"/>
        <dbReference type="EC" id="1.1.1.1"/>
    </reaction>
</comment>
<evidence type="ECO:0000256" key="5">
    <source>
        <dbReference type="ARBA" id="ARBA00022833"/>
    </source>
</evidence>
<evidence type="ECO:0000256" key="6">
    <source>
        <dbReference type="ARBA" id="ARBA00023002"/>
    </source>
</evidence>
<keyword evidence="12" id="KW-1185">Reference proteome</keyword>
<evidence type="ECO:0000256" key="8">
    <source>
        <dbReference type="ARBA" id="ARBA00049243"/>
    </source>
</evidence>
<sequence>MLAVQLTEWGTEPRLREVAVPEPRGEELLLQVTAAGLCRSDLHVMDAAESSFDYPLPLTLGHEVAGTVIDAGAGADQSWLGEAVVVHGIWGCGRCRNCARGRENYCLTLRPRADGRLAPIGNGLGYHGGLAQAMVVPSARFLVRTGDLEPAIAAPLADAGLTAYHAVRRHADVIDESAICVVIGVGGLGHLAIQILRHFGAGRVLAIDNRPETLSAALRLGSDAAFADLASAIPELDEGADLILDFVGTSDTMESAARALAPGGRLAVVGSAGGRLGVGKRVGLAAGWQVDAPFWGARSDLAAVVEMAMGGTLHVEATTYPLADAVDIYQRLRAGTVTGRAVLVPPPLTGRTRRVEASRQISSVAREVRR</sequence>
<dbReference type="CDD" id="cd05284">
    <property type="entry name" value="arabinose_DH_like"/>
    <property type="match status" value="1"/>
</dbReference>
<dbReference type="Gene3D" id="3.40.50.720">
    <property type="entry name" value="NAD(P)-binding Rossmann-like Domain"/>
    <property type="match status" value="1"/>
</dbReference>
<dbReference type="SUPFAM" id="SSF51735">
    <property type="entry name" value="NAD(P)-binding Rossmann-fold domains"/>
    <property type="match status" value="1"/>
</dbReference>
<proteinExistence type="inferred from homology"/>
<keyword evidence="5 9" id="KW-0862">Zinc</keyword>
<reference evidence="11" key="1">
    <citation type="submission" date="2022-10" db="EMBL/GenBank/DDBJ databases">
        <title>The complete genomes of actinobacterial strains from the NBC collection.</title>
        <authorList>
            <person name="Joergensen T.S."/>
            <person name="Alvarez Arevalo M."/>
            <person name="Sterndorff E.B."/>
            <person name="Faurdal D."/>
            <person name="Vuksanovic O."/>
            <person name="Mourched A.-S."/>
            <person name="Charusanti P."/>
            <person name="Shaw S."/>
            <person name="Blin K."/>
            <person name="Weber T."/>
        </authorList>
    </citation>
    <scope>NUCLEOTIDE SEQUENCE</scope>
    <source>
        <strain evidence="11">NBC_01482</strain>
    </source>
</reference>
<evidence type="ECO:0000256" key="2">
    <source>
        <dbReference type="ARBA" id="ARBA00008072"/>
    </source>
</evidence>
<comment type="similarity">
    <text evidence="2 9">Belongs to the zinc-containing alcohol dehydrogenase family.</text>
</comment>
<dbReference type="PANTHER" id="PTHR42940:SF8">
    <property type="entry name" value="VACUOLAR PROTEIN SORTING-ASSOCIATED PROTEIN 11"/>
    <property type="match status" value="1"/>
</dbReference>
<evidence type="ECO:0000256" key="3">
    <source>
        <dbReference type="ARBA" id="ARBA00013190"/>
    </source>
</evidence>
<dbReference type="InterPro" id="IPR011032">
    <property type="entry name" value="GroES-like_sf"/>
</dbReference>
<dbReference type="RefSeq" id="WP_329408656.1">
    <property type="nucleotide sequence ID" value="NZ_CP109441.1"/>
</dbReference>
<dbReference type="EMBL" id="CP109441">
    <property type="protein sequence ID" value="WUV45356.1"/>
    <property type="molecule type" value="Genomic_DNA"/>
</dbReference>
<dbReference type="SUPFAM" id="SSF50129">
    <property type="entry name" value="GroES-like"/>
    <property type="match status" value="1"/>
</dbReference>
<evidence type="ECO:0000256" key="9">
    <source>
        <dbReference type="RuleBase" id="RU361277"/>
    </source>
</evidence>
<dbReference type="InterPro" id="IPR036291">
    <property type="entry name" value="NAD(P)-bd_dom_sf"/>
</dbReference>
<comment type="cofactor">
    <cofactor evidence="1 9">
        <name>Zn(2+)</name>
        <dbReference type="ChEBI" id="CHEBI:29105"/>
    </cofactor>
</comment>
<evidence type="ECO:0000313" key="11">
    <source>
        <dbReference type="EMBL" id="WUV45356.1"/>
    </source>
</evidence>
<evidence type="ECO:0000256" key="7">
    <source>
        <dbReference type="ARBA" id="ARBA00049164"/>
    </source>
</evidence>
<dbReference type="InterPro" id="IPR020843">
    <property type="entry name" value="ER"/>
</dbReference>
<accession>A0ABZ1YSZ6</accession>
<dbReference type="InterPro" id="IPR013154">
    <property type="entry name" value="ADH-like_N"/>
</dbReference>
<organism evidence="11 12">
    <name type="scientific">Nocardia vinacea</name>
    <dbReference type="NCBI Taxonomy" id="96468"/>
    <lineage>
        <taxon>Bacteria</taxon>
        <taxon>Bacillati</taxon>
        <taxon>Actinomycetota</taxon>
        <taxon>Actinomycetes</taxon>
        <taxon>Mycobacteriales</taxon>
        <taxon>Nocardiaceae</taxon>
        <taxon>Nocardia</taxon>
    </lineage>
</organism>
<keyword evidence="4 9" id="KW-0479">Metal-binding</keyword>
<dbReference type="InterPro" id="IPR002328">
    <property type="entry name" value="ADH_Zn_CS"/>
</dbReference>
<dbReference type="SMART" id="SM00829">
    <property type="entry name" value="PKS_ER"/>
    <property type="match status" value="1"/>
</dbReference>
<dbReference type="InterPro" id="IPR013149">
    <property type="entry name" value="ADH-like_C"/>
</dbReference>
<name>A0ABZ1YSZ6_9NOCA</name>
<dbReference type="Gene3D" id="3.90.180.10">
    <property type="entry name" value="Medium-chain alcohol dehydrogenases, catalytic domain"/>
    <property type="match status" value="1"/>
</dbReference>
<dbReference type="Proteomes" id="UP001432062">
    <property type="component" value="Chromosome"/>
</dbReference>
<dbReference type="PANTHER" id="PTHR42940">
    <property type="entry name" value="ALCOHOL DEHYDROGENASE 1-RELATED"/>
    <property type="match status" value="1"/>
</dbReference>
<dbReference type="Pfam" id="PF00107">
    <property type="entry name" value="ADH_zinc_N"/>
    <property type="match status" value="1"/>
</dbReference>
<evidence type="ECO:0000259" key="10">
    <source>
        <dbReference type="SMART" id="SM00829"/>
    </source>
</evidence>
<dbReference type="Pfam" id="PF08240">
    <property type="entry name" value="ADH_N"/>
    <property type="match status" value="1"/>
</dbReference>
<gene>
    <name evidence="11" type="ORF">OG563_40660</name>
</gene>
<keyword evidence="6" id="KW-0560">Oxidoreductase</keyword>
<dbReference type="PROSITE" id="PS00059">
    <property type="entry name" value="ADH_ZINC"/>
    <property type="match status" value="1"/>
</dbReference>
<comment type="catalytic activity">
    <reaction evidence="8">
        <text>a primary alcohol + NAD(+) = an aldehyde + NADH + H(+)</text>
        <dbReference type="Rhea" id="RHEA:10736"/>
        <dbReference type="ChEBI" id="CHEBI:15378"/>
        <dbReference type="ChEBI" id="CHEBI:15734"/>
        <dbReference type="ChEBI" id="CHEBI:17478"/>
        <dbReference type="ChEBI" id="CHEBI:57540"/>
        <dbReference type="ChEBI" id="CHEBI:57945"/>
        <dbReference type="EC" id="1.1.1.1"/>
    </reaction>
</comment>
<evidence type="ECO:0000256" key="4">
    <source>
        <dbReference type="ARBA" id="ARBA00022723"/>
    </source>
</evidence>
<evidence type="ECO:0000256" key="1">
    <source>
        <dbReference type="ARBA" id="ARBA00001947"/>
    </source>
</evidence>
<protein>
    <recommendedName>
        <fullName evidence="3">alcohol dehydrogenase</fullName>
        <ecNumber evidence="3">1.1.1.1</ecNumber>
    </recommendedName>
</protein>